<dbReference type="InterPro" id="IPR008966">
    <property type="entry name" value="Adhesion_dom_sf"/>
</dbReference>
<feature type="chain" id="PRO_5047461237" evidence="2">
    <location>
        <begin position="27"/>
        <end position="318"/>
    </location>
</feature>
<accession>A0ABW0MH90</accession>
<dbReference type="InterPro" id="IPR036937">
    <property type="entry name" value="Adhesion_dom_fimbrial_sf"/>
</dbReference>
<evidence type="ECO:0000256" key="1">
    <source>
        <dbReference type="ARBA" id="ARBA00022729"/>
    </source>
</evidence>
<name>A0ABW0MH90_9BURK</name>
<sequence>MKQTLFTLRRGLLALALGLLSTVAQAHCSSAPDDFNAIGFGPIMDNDAAPGGFLAARELTLHITCNKDGQGRDLPKTLNFGTDFSTLPGTDLWRTNLPGLAMRVTQDGKVISNLNDGIFMQHPGDGSTSNVRLLVTLIRTGVITPGHVQGLILRVDAAPAGGEVGHNIGSLHVINTYVHGVACNVNTDSKNLVVDFGEVPAAGFTGPGSTPVTRNFEIGLNCSGYGDGHPTPMSIRFVGAASADNPDVLKLSGPNAATGIGIRILKDNAPLPLNTWNSLGNVNSWDMRLPLTAQYYQVASQVTPGGGNAALTFLIDMR</sequence>
<keyword evidence="5" id="KW-1185">Reference proteome</keyword>
<keyword evidence="1 2" id="KW-0732">Signal</keyword>
<protein>
    <submittedName>
        <fullName evidence="4">Fimbrial protein</fullName>
    </submittedName>
</protein>
<comment type="caution">
    <text evidence="4">The sequence shown here is derived from an EMBL/GenBank/DDBJ whole genome shotgun (WGS) entry which is preliminary data.</text>
</comment>
<proteinExistence type="predicted"/>
<dbReference type="SUPFAM" id="SSF49401">
    <property type="entry name" value="Bacterial adhesins"/>
    <property type="match status" value="2"/>
</dbReference>
<evidence type="ECO:0000256" key="2">
    <source>
        <dbReference type="SAM" id="SignalP"/>
    </source>
</evidence>
<dbReference type="PANTHER" id="PTHR33420:SF3">
    <property type="entry name" value="FIMBRIAL SUBUNIT ELFA"/>
    <property type="match status" value="1"/>
</dbReference>
<dbReference type="Pfam" id="PF00419">
    <property type="entry name" value="Fimbrial"/>
    <property type="match status" value="1"/>
</dbReference>
<feature type="signal peptide" evidence="2">
    <location>
        <begin position="1"/>
        <end position="26"/>
    </location>
</feature>
<dbReference type="PANTHER" id="PTHR33420">
    <property type="entry name" value="FIMBRIAL SUBUNIT ELFA-RELATED"/>
    <property type="match status" value="1"/>
</dbReference>
<dbReference type="Gene3D" id="2.60.40.3310">
    <property type="match status" value="1"/>
</dbReference>
<dbReference type="InterPro" id="IPR050263">
    <property type="entry name" value="Bact_Fimbrial_Adh_Pro"/>
</dbReference>
<dbReference type="InterPro" id="IPR000259">
    <property type="entry name" value="Adhesion_dom_fimbrial"/>
</dbReference>
<evidence type="ECO:0000313" key="5">
    <source>
        <dbReference type="Proteomes" id="UP001596045"/>
    </source>
</evidence>
<evidence type="ECO:0000259" key="3">
    <source>
        <dbReference type="Pfam" id="PF00419"/>
    </source>
</evidence>
<dbReference type="Proteomes" id="UP001596045">
    <property type="component" value="Unassembled WGS sequence"/>
</dbReference>
<organism evidence="4 5">
    <name type="scientific">Paraherbaspirillum soli</name>
    <dbReference type="NCBI Taxonomy" id="631222"/>
    <lineage>
        <taxon>Bacteria</taxon>
        <taxon>Pseudomonadati</taxon>
        <taxon>Pseudomonadota</taxon>
        <taxon>Betaproteobacteria</taxon>
        <taxon>Burkholderiales</taxon>
        <taxon>Oxalobacteraceae</taxon>
        <taxon>Paraherbaspirillum</taxon>
    </lineage>
</organism>
<dbReference type="EMBL" id="JBHSMT010000030">
    <property type="protein sequence ID" value="MFC5476286.1"/>
    <property type="molecule type" value="Genomic_DNA"/>
</dbReference>
<dbReference type="Gene3D" id="2.60.40.1090">
    <property type="entry name" value="Fimbrial-type adhesion domain"/>
    <property type="match status" value="1"/>
</dbReference>
<reference evidence="5" key="1">
    <citation type="journal article" date="2019" name="Int. J. Syst. Evol. Microbiol.">
        <title>The Global Catalogue of Microorganisms (GCM) 10K type strain sequencing project: providing services to taxonomists for standard genome sequencing and annotation.</title>
        <authorList>
            <consortium name="The Broad Institute Genomics Platform"/>
            <consortium name="The Broad Institute Genome Sequencing Center for Infectious Disease"/>
            <person name="Wu L."/>
            <person name="Ma J."/>
        </authorList>
    </citation>
    <scope>NUCLEOTIDE SEQUENCE [LARGE SCALE GENOMIC DNA]</scope>
    <source>
        <strain evidence="5">JCM 17066</strain>
    </source>
</reference>
<gene>
    <name evidence="4" type="ORF">ACFPM8_20170</name>
</gene>
<evidence type="ECO:0000313" key="4">
    <source>
        <dbReference type="EMBL" id="MFC5476286.1"/>
    </source>
</evidence>
<dbReference type="RefSeq" id="WP_379000342.1">
    <property type="nucleotide sequence ID" value="NZ_JBHSMT010000030.1"/>
</dbReference>
<feature type="domain" description="Fimbrial-type adhesion" evidence="3">
    <location>
        <begin position="177"/>
        <end position="316"/>
    </location>
</feature>